<dbReference type="eggNOG" id="COG3764">
    <property type="taxonomic scope" value="Bacteria"/>
</dbReference>
<feature type="transmembrane region" description="Helical" evidence="4">
    <location>
        <begin position="70"/>
        <end position="99"/>
    </location>
</feature>
<dbReference type="STRING" id="644284.Arch_0099"/>
<keyword evidence="4" id="KW-0812">Transmembrane</keyword>
<sequence>MTHEPETPGEIVPPRRRSALPREARIYTGTQPAVNTDQNLTQARRTAKFPPVGVPESQSQPNPPHKKRNILSAIIGVIGELLITFGLIVAGFIGWQLWWTSILANQVQTELLDEFAKKTTAAPTVAAEPAKKDPPPFELNPTHGQMFGVIHFPSFGKSATRSMAEGTTNWDILDHGGFGHYEGTAWPGEIGNFSLAAHRRGNGDALMFVEEFKPGDPIIVETETAYYVYKMTDHELVTPDKTRVIQPDPYQAREAEENGTGITAPTKRLITLTTCHPQYNATHRWIVHGEFDSWISKSEGMPKELIELNKKEG</sequence>
<dbReference type="NCBIfam" id="NF033747">
    <property type="entry name" value="class_E_sortase"/>
    <property type="match status" value="1"/>
</dbReference>
<keyword evidence="6" id="KW-1185">Reference proteome</keyword>
<dbReference type="KEGG" id="ahe:Arch_0099"/>
<dbReference type="HOGENOM" id="CLU_045680_5_0_11"/>
<dbReference type="InterPro" id="IPR042003">
    <property type="entry name" value="Sortase_E"/>
</dbReference>
<feature type="region of interest" description="Disordered" evidence="3">
    <location>
        <begin position="1"/>
        <end position="24"/>
    </location>
</feature>
<dbReference type="GO" id="GO:0016787">
    <property type="term" value="F:hydrolase activity"/>
    <property type="evidence" value="ECO:0007669"/>
    <property type="project" value="UniProtKB-KW"/>
</dbReference>
<accession>D7BLR4</accession>
<dbReference type="Pfam" id="PF04203">
    <property type="entry name" value="Sortase"/>
    <property type="match status" value="1"/>
</dbReference>
<dbReference type="InterPro" id="IPR023365">
    <property type="entry name" value="Sortase_dom-sf"/>
</dbReference>
<dbReference type="Gene3D" id="2.40.260.10">
    <property type="entry name" value="Sortase"/>
    <property type="match status" value="1"/>
</dbReference>
<keyword evidence="4" id="KW-0472">Membrane</keyword>
<dbReference type="AlphaFoldDB" id="D7BLR4"/>
<evidence type="ECO:0000256" key="1">
    <source>
        <dbReference type="ARBA" id="ARBA00022801"/>
    </source>
</evidence>
<dbReference type="EMBL" id="CP002045">
    <property type="protein sequence ID" value="ADH91863.1"/>
    <property type="molecule type" value="Genomic_DNA"/>
</dbReference>
<feature type="active site" description="Acyl-thioester intermediate" evidence="2">
    <location>
        <position position="275"/>
    </location>
</feature>
<dbReference type="InterPro" id="IPR005754">
    <property type="entry name" value="Sortase"/>
</dbReference>
<evidence type="ECO:0000256" key="2">
    <source>
        <dbReference type="PIRSR" id="PIRSR605754-1"/>
    </source>
</evidence>
<keyword evidence="1" id="KW-0378">Hydrolase</keyword>
<dbReference type="RefSeq" id="WP_013169361.1">
    <property type="nucleotide sequence ID" value="NC_014218.1"/>
</dbReference>
<protein>
    <submittedName>
        <fullName evidence="5">Sortase family protein</fullName>
    </submittedName>
</protein>
<dbReference type="CDD" id="cd05830">
    <property type="entry name" value="Sortase_E"/>
    <property type="match status" value="1"/>
</dbReference>
<dbReference type="Proteomes" id="UP000000376">
    <property type="component" value="Chromosome"/>
</dbReference>
<dbReference type="InterPro" id="IPR053465">
    <property type="entry name" value="Sortase_Class_E"/>
</dbReference>
<evidence type="ECO:0000313" key="5">
    <source>
        <dbReference type="EMBL" id="ADH91863.1"/>
    </source>
</evidence>
<organism evidence="5 6">
    <name type="scientific">Arcanobacterium haemolyticum (strain ATCC 9345 / DSM 20595 / CCM 5947 / CCUG 17215 / LMG 16163 / NBRC 15585 / NCTC 8452 / 11018)</name>
    <dbReference type="NCBI Taxonomy" id="644284"/>
    <lineage>
        <taxon>Bacteria</taxon>
        <taxon>Bacillati</taxon>
        <taxon>Actinomycetota</taxon>
        <taxon>Actinomycetes</taxon>
        <taxon>Actinomycetales</taxon>
        <taxon>Actinomycetaceae</taxon>
        <taxon>Arcanobacterium</taxon>
    </lineage>
</organism>
<dbReference type="SUPFAM" id="SSF63817">
    <property type="entry name" value="Sortase"/>
    <property type="match status" value="1"/>
</dbReference>
<reference evidence="5 6" key="1">
    <citation type="journal article" date="2010" name="Stand. Genomic Sci.">
        <title>Complete genome sequence of Arcanobacterium haemolyticum type strain (11018).</title>
        <authorList>
            <person name="Yasawong M."/>
            <person name="Teshima H."/>
            <person name="Lapidus A."/>
            <person name="Nolan M."/>
            <person name="Lucas S."/>
            <person name="Glavina Del Rio T."/>
            <person name="Tice H."/>
            <person name="Cheng J."/>
            <person name="Bruce D."/>
            <person name="Detter C."/>
            <person name="Tapia R."/>
            <person name="Han C."/>
            <person name="Goodwin L."/>
            <person name="Pitluck S."/>
            <person name="Liolios K."/>
            <person name="Ivanova N."/>
            <person name="Mavromatis K."/>
            <person name="Mikhailova N."/>
            <person name="Pati A."/>
            <person name="Chen A."/>
            <person name="Palaniappan K."/>
            <person name="Land M."/>
            <person name="Hauser L."/>
            <person name="Chang Y."/>
            <person name="Jeffries C."/>
            <person name="Rohde M."/>
            <person name="Sikorski J."/>
            <person name="Pukall R."/>
            <person name="Goker M."/>
            <person name="Woyke T."/>
            <person name="Bristow J."/>
            <person name="Eisen J."/>
            <person name="Markowitz V."/>
            <person name="Hugenholtz P."/>
            <person name="Kyrpides N."/>
            <person name="Klenk H."/>
        </authorList>
    </citation>
    <scope>NUCLEOTIDE SEQUENCE [LARGE SCALE GENOMIC DNA]</scope>
    <source>
        <strain evidence="6">ATCC 9345 / DSM 20595 / CCUG 17215 / LMG 16163 / NBRC 15585 / NCTC 8452 / 11018</strain>
    </source>
</reference>
<evidence type="ECO:0000256" key="3">
    <source>
        <dbReference type="SAM" id="MobiDB-lite"/>
    </source>
</evidence>
<evidence type="ECO:0000256" key="4">
    <source>
        <dbReference type="SAM" id="Phobius"/>
    </source>
</evidence>
<feature type="active site" description="Proton donor/acceptor" evidence="2">
    <location>
        <position position="198"/>
    </location>
</feature>
<gene>
    <name evidence="5" type="ordered locus">Arch_0099</name>
</gene>
<keyword evidence="4" id="KW-1133">Transmembrane helix</keyword>
<name>D7BLR4_ARCHD</name>
<dbReference type="OrthoDB" id="5242879at2"/>
<proteinExistence type="predicted"/>
<evidence type="ECO:0000313" key="6">
    <source>
        <dbReference type="Proteomes" id="UP000000376"/>
    </source>
</evidence>